<keyword evidence="3" id="KW-1185">Reference proteome</keyword>
<organism evidence="2 3">
    <name type="scientific">Helicobacter baculiformis</name>
    <dbReference type="NCBI Taxonomy" id="427351"/>
    <lineage>
        <taxon>Bacteria</taxon>
        <taxon>Pseudomonadati</taxon>
        <taxon>Campylobacterota</taxon>
        <taxon>Epsilonproteobacteria</taxon>
        <taxon>Campylobacterales</taxon>
        <taxon>Helicobacteraceae</taxon>
        <taxon>Helicobacter</taxon>
    </lineage>
</organism>
<keyword evidence="1" id="KW-0812">Transmembrane</keyword>
<proteinExistence type="predicted"/>
<dbReference type="Pfam" id="PF19610">
    <property type="entry name" value="DUF6115"/>
    <property type="match status" value="1"/>
</dbReference>
<dbReference type="RefSeq" id="WP_104752219.1">
    <property type="nucleotide sequence ID" value="NZ_FZMF01000015.1"/>
</dbReference>
<accession>A0ABV7ZGP6</accession>
<evidence type="ECO:0000313" key="3">
    <source>
        <dbReference type="Proteomes" id="UP001595783"/>
    </source>
</evidence>
<gene>
    <name evidence="2" type="ORF">ACFOPX_00425</name>
</gene>
<dbReference type="Proteomes" id="UP001595783">
    <property type="component" value="Unassembled WGS sequence"/>
</dbReference>
<comment type="caution">
    <text evidence="2">The sequence shown here is derived from an EMBL/GenBank/DDBJ whole genome shotgun (WGS) entry which is preliminary data.</text>
</comment>
<name>A0ABV7ZGP6_9HELI</name>
<dbReference type="EMBL" id="JBHRZO010000002">
    <property type="protein sequence ID" value="MFC3847003.1"/>
    <property type="molecule type" value="Genomic_DNA"/>
</dbReference>
<keyword evidence="1" id="KW-1133">Transmembrane helix</keyword>
<keyword evidence="1" id="KW-0472">Membrane</keyword>
<protein>
    <submittedName>
        <fullName evidence="2">DUF6115 domain-containing protein</fullName>
    </submittedName>
</protein>
<evidence type="ECO:0000313" key="2">
    <source>
        <dbReference type="EMBL" id="MFC3847003.1"/>
    </source>
</evidence>
<sequence length="173" mass="20020">MQLGSNEFTWIIAGVVALIFLCLIAYSYIKDKEFVSKTKQLEKALDTINQEIYKIRKWIQESQMQAEFNASSIGASVKNEVNNNLNASLSNLYAHLKEIQDSIQKERDYLEEKIIVLENKFKEFGHFTPSNDDIDEKKVIRMYKEGWSVDSIAKELRTGKGEIEFILKLADMQ</sequence>
<feature type="transmembrane region" description="Helical" evidence="1">
    <location>
        <begin position="12"/>
        <end position="29"/>
    </location>
</feature>
<reference evidence="3" key="1">
    <citation type="journal article" date="2019" name="Int. J. Syst. Evol. Microbiol.">
        <title>The Global Catalogue of Microorganisms (GCM) 10K type strain sequencing project: providing services to taxonomists for standard genome sequencing and annotation.</title>
        <authorList>
            <consortium name="The Broad Institute Genomics Platform"/>
            <consortium name="The Broad Institute Genome Sequencing Center for Infectious Disease"/>
            <person name="Wu L."/>
            <person name="Ma J."/>
        </authorList>
    </citation>
    <scope>NUCLEOTIDE SEQUENCE [LARGE SCALE GENOMIC DNA]</scope>
    <source>
        <strain evidence="3">CCUG 53816</strain>
    </source>
</reference>
<evidence type="ECO:0000256" key="1">
    <source>
        <dbReference type="SAM" id="Phobius"/>
    </source>
</evidence>
<dbReference type="InterPro" id="IPR046118">
    <property type="entry name" value="DUF6115"/>
</dbReference>